<name>A0A0H3B0J2_YERPY</name>
<accession>A0A0H3B0J2</accession>
<dbReference type="PATRIC" id="fig|502800.11.peg.1270"/>
<protein>
    <submittedName>
        <fullName evidence="1">Uncharacterized protein</fullName>
    </submittedName>
</protein>
<reference evidence="1" key="1">
    <citation type="submission" date="2008-02" db="EMBL/GenBank/DDBJ databases">
        <title>Complete sequence of Yersinia pseudotuberculosis YPIII.</title>
        <authorList>
            <consortium name="US DOE Joint Genome Institute"/>
            <person name="Challacombe J.F."/>
            <person name="Bruce D."/>
            <person name="Detter J.C."/>
            <person name="Green L."/>
            <person name="Land M."/>
            <person name="Munk C."/>
            <person name="Lindler L.E."/>
            <person name="Nikolich M.P."/>
            <person name="Brettin T."/>
        </authorList>
    </citation>
    <scope>NUCLEOTIDE SEQUENCE</scope>
    <source>
        <strain evidence="1">YPIII</strain>
    </source>
</reference>
<gene>
    <name evidence="1" type="ordered locus">YPK_0653</name>
</gene>
<dbReference type="KEGG" id="ypy:YPK_0653"/>
<sequence>MFEIKAQGSVSGRFYKVILIAESHFTFFIDEKCLLAKLTVLAKRITFGRKIEGGKK</sequence>
<dbReference type="AlphaFoldDB" id="A0A0H3B0J2"/>
<organism evidence="1">
    <name type="scientific">Yersinia pseudotuberculosis serotype O:3 (strain YPIII)</name>
    <dbReference type="NCBI Taxonomy" id="502800"/>
    <lineage>
        <taxon>Bacteria</taxon>
        <taxon>Pseudomonadati</taxon>
        <taxon>Pseudomonadota</taxon>
        <taxon>Gammaproteobacteria</taxon>
        <taxon>Enterobacterales</taxon>
        <taxon>Yersiniaceae</taxon>
        <taxon>Yersinia</taxon>
    </lineage>
</organism>
<dbReference type="EMBL" id="CP000950">
    <property type="protein sequence ID" value="ACA66956.1"/>
    <property type="molecule type" value="Genomic_DNA"/>
</dbReference>
<proteinExistence type="predicted"/>
<evidence type="ECO:0000313" key="1">
    <source>
        <dbReference type="EMBL" id="ACA66956.1"/>
    </source>
</evidence>